<evidence type="ECO:0000256" key="2">
    <source>
        <dbReference type="ARBA" id="ARBA00022840"/>
    </source>
</evidence>
<feature type="region of interest" description="Disordered" evidence="4">
    <location>
        <begin position="1"/>
        <end position="39"/>
    </location>
</feature>
<dbReference type="InterPro" id="IPR005702">
    <property type="entry name" value="Wzc-like_C"/>
</dbReference>
<dbReference type="PANTHER" id="PTHR32309:SF31">
    <property type="entry name" value="CAPSULAR EXOPOLYSACCHARIDE FAMILY"/>
    <property type="match status" value="1"/>
</dbReference>
<dbReference type="GO" id="GO:0004715">
    <property type="term" value="F:non-membrane spanning protein tyrosine kinase activity"/>
    <property type="evidence" value="ECO:0007669"/>
    <property type="project" value="UniProtKB-EC"/>
</dbReference>
<sequence>MDTADSPRPGHELARLTELPPALRVPPPPASRTSSPGGGLPINPRLVLRGLARHWWQALALWVVGTAALATLVYLRYEPTYRSSSMLRIETDPANPYVTNGGPPVRSDLQTQIQLITSANVLTSAVSDPDVSKLPSVIQSEDAVGYIREAIKVSPLPGGSLIEVSAESRLRHEAATIVNAVVDAFLKEDATWADARNRGSIVRLESYREELEAEIEGLQQGLFRLVQQSENPEMMQRNLDKLLSPGASGDGISGNPDLEVELSEYQRLHQSLLELEYEEIEAKAELEAVRREAGGTDPRIWVERRIEQVFLSDPDVRSLREGLKDIQVQIDEAQGRIRNPADPAVSRLKVQQQRLLERYNQLWADLEPALRAQLAAEETNPTQLVRKAEAQLLALQQKRELMKQRLDRIEPSTRSEGIEQLKVSFAATDLRQRRIMLDQVNRRIEMLEYESRGSEPIIVISEAKPGGPPVTNKRDKYLAVTPLAMLGLVLGLVTLVELRSGRVSGAEDLTGRLSAEIFAVPPLPSARSADRNRLEGPGHDPKFEQFVQQLDHLRVALCGEGGHDGRGRCVLITSAVGGEGKTTLAAQLAVRCAEAGASTVLIDADLRRATLGRLFEVPDCPGLSDVLRGDAQLEDALVPISQVGGCQLLPAGSPEPNPNRILRGKNFAPMLERLRRSFDVVIIDTSPVLPVPDALILGRLADGAVIATRHDQSRFPAVERANGLLTGAGIPVLGVVVNGARGSDRRFGGGYAAYTYRTDRMPDPAGGPSAG</sequence>
<keyword evidence="6" id="KW-0808">Transferase</keyword>
<dbReference type="Gene3D" id="3.40.50.300">
    <property type="entry name" value="P-loop containing nucleotide triphosphate hydrolases"/>
    <property type="match status" value="1"/>
</dbReference>
<keyword evidence="3" id="KW-0175">Coiled coil</keyword>
<evidence type="ECO:0000313" key="7">
    <source>
        <dbReference type="Proteomes" id="UP000317835"/>
    </source>
</evidence>
<evidence type="ECO:0000256" key="1">
    <source>
        <dbReference type="ARBA" id="ARBA00022741"/>
    </source>
</evidence>
<dbReference type="InterPro" id="IPR050445">
    <property type="entry name" value="Bact_polysacc_biosynth/exp"/>
</dbReference>
<feature type="transmembrane region" description="Helical" evidence="5">
    <location>
        <begin position="55"/>
        <end position="77"/>
    </location>
</feature>
<dbReference type="CDD" id="cd05387">
    <property type="entry name" value="BY-kinase"/>
    <property type="match status" value="1"/>
</dbReference>
<keyword evidence="2" id="KW-0067">ATP-binding</keyword>
<dbReference type="EMBL" id="CP036430">
    <property type="protein sequence ID" value="QDV39625.1"/>
    <property type="molecule type" value="Genomic_DNA"/>
</dbReference>
<evidence type="ECO:0000313" key="6">
    <source>
        <dbReference type="EMBL" id="QDV39625.1"/>
    </source>
</evidence>
<dbReference type="Pfam" id="PF10609">
    <property type="entry name" value="ParA"/>
    <property type="match status" value="1"/>
</dbReference>
<dbReference type="EC" id="2.7.10.2" evidence="6"/>
<keyword evidence="5" id="KW-0812">Transmembrane</keyword>
<proteinExistence type="predicted"/>
<accession>A0A518HFL0</accession>
<keyword evidence="6" id="KW-0418">Kinase</keyword>
<evidence type="ECO:0000256" key="4">
    <source>
        <dbReference type="SAM" id="MobiDB-lite"/>
    </source>
</evidence>
<reference evidence="6 7" key="1">
    <citation type="submission" date="2019-02" db="EMBL/GenBank/DDBJ databases">
        <title>Deep-cultivation of Planctomycetes and their phenomic and genomic characterization uncovers novel biology.</title>
        <authorList>
            <person name="Wiegand S."/>
            <person name="Jogler M."/>
            <person name="Boedeker C."/>
            <person name="Pinto D."/>
            <person name="Vollmers J."/>
            <person name="Rivas-Marin E."/>
            <person name="Kohn T."/>
            <person name="Peeters S.H."/>
            <person name="Heuer A."/>
            <person name="Rast P."/>
            <person name="Oberbeckmann S."/>
            <person name="Bunk B."/>
            <person name="Jeske O."/>
            <person name="Meyerdierks A."/>
            <person name="Storesund J.E."/>
            <person name="Kallscheuer N."/>
            <person name="Luecker S."/>
            <person name="Lage O.M."/>
            <person name="Pohl T."/>
            <person name="Merkel B.J."/>
            <person name="Hornburger P."/>
            <person name="Mueller R.-W."/>
            <person name="Bruemmer F."/>
            <person name="Labrenz M."/>
            <person name="Spormann A.M."/>
            <person name="Op den Camp H."/>
            <person name="Overmann J."/>
            <person name="Amann R."/>
            <person name="Jetten M.S.M."/>
            <person name="Mascher T."/>
            <person name="Medema M.H."/>
            <person name="Devos D.P."/>
            <person name="Kaster A.-K."/>
            <person name="Ovreas L."/>
            <person name="Rohde M."/>
            <person name="Galperin M.Y."/>
            <person name="Jogler C."/>
        </authorList>
    </citation>
    <scope>NUCLEOTIDE SEQUENCE [LARGE SCALE GENOMIC DNA]</scope>
    <source>
        <strain evidence="6 7">ElP</strain>
        <plasmid evidence="7">pelp_4</plasmid>
    </source>
</reference>
<keyword evidence="5" id="KW-0472">Membrane</keyword>
<dbReference type="SUPFAM" id="SSF52540">
    <property type="entry name" value="P-loop containing nucleoside triphosphate hydrolases"/>
    <property type="match status" value="1"/>
</dbReference>
<dbReference type="NCBIfam" id="TIGR01007">
    <property type="entry name" value="eps_fam"/>
    <property type="match status" value="1"/>
</dbReference>
<dbReference type="InterPro" id="IPR027417">
    <property type="entry name" value="P-loop_NTPase"/>
</dbReference>
<dbReference type="PANTHER" id="PTHR32309">
    <property type="entry name" value="TYROSINE-PROTEIN KINASE"/>
    <property type="match status" value="1"/>
</dbReference>
<protein>
    <submittedName>
        <fullName evidence="6">Tyrosine-protein kinase CpsD</fullName>
        <ecNumber evidence="6">2.7.10.2</ecNumber>
    </submittedName>
</protein>
<name>A0A518HFL0_9BACT</name>
<dbReference type="GO" id="GO:0005524">
    <property type="term" value="F:ATP binding"/>
    <property type="evidence" value="ECO:0007669"/>
    <property type="project" value="UniProtKB-KW"/>
</dbReference>
<evidence type="ECO:0000256" key="5">
    <source>
        <dbReference type="SAM" id="Phobius"/>
    </source>
</evidence>
<geneLocation type="plasmid" evidence="7">
    <name>pelp_4</name>
</geneLocation>
<keyword evidence="1" id="KW-0547">Nucleotide-binding</keyword>
<dbReference type="OrthoDB" id="230260at2"/>
<dbReference type="AlphaFoldDB" id="A0A518HFL0"/>
<organism evidence="6 7">
    <name type="scientific">Tautonia plasticadhaerens</name>
    <dbReference type="NCBI Taxonomy" id="2527974"/>
    <lineage>
        <taxon>Bacteria</taxon>
        <taxon>Pseudomonadati</taxon>
        <taxon>Planctomycetota</taxon>
        <taxon>Planctomycetia</taxon>
        <taxon>Isosphaerales</taxon>
        <taxon>Isosphaeraceae</taxon>
        <taxon>Tautonia</taxon>
    </lineage>
</organism>
<feature type="coiled-coil region" evidence="3">
    <location>
        <begin position="201"/>
        <end position="228"/>
    </location>
</feature>
<dbReference type="KEGG" id="tpla:ElP_75970"/>
<keyword evidence="6" id="KW-0614">Plasmid</keyword>
<gene>
    <name evidence="6" type="primary">cpsD</name>
    <name evidence="6" type="ORF">ElP_75970</name>
</gene>
<dbReference type="Proteomes" id="UP000317835">
    <property type="component" value="Plasmid pElP_4"/>
</dbReference>
<keyword evidence="7" id="KW-1185">Reference proteome</keyword>
<evidence type="ECO:0000256" key="3">
    <source>
        <dbReference type="SAM" id="Coils"/>
    </source>
</evidence>
<dbReference type="RefSeq" id="WP_145279857.1">
    <property type="nucleotide sequence ID" value="NZ_CP036430.1"/>
</dbReference>
<keyword evidence="5" id="KW-1133">Transmembrane helix</keyword>
<dbReference type="InterPro" id="IPR033756">
    <property type="entry name" value="YlxH/NBP35"/>
</dbReference>